<evidence type="ECO:0000256" key="3">
    <source>
        <dbReference type="SAM" id="Phobius"/>
    </source>
</evidence>
<dbReference type="EMBL" id="JBHTAS010000001">
    <property type="protein sequence ID" value="MFC7142812.1"/>
    <property type="molecule type" value="Genomic_DNA"/>
</dbReference>
<dbReference type="Pfam" id="PF24318">
    <property type="entry name" value="DUF7490"/>
    <property type="match status" value="2"/>
</dbReference>
<evidence type="ECO:0000256" key="2">
    <source>
        <dbReference type="SAM" id="MobiDB-lite"/>
    </source>
</evidence>
<evidence type="ECO:0000256" key="1">
    <source>
        <dbReference type="ARBA" id="ARBA00022729"/>
    </source>
</evidence>
<reference evidence="5 6" key="1">
    <citation type="journal article" date="2019" name="Int. J. Syst. Evol. Microbiol.">
        <title>The Global Catalogue of Microorganisms (GCM) 10K type strain sequencing project: providing services to taxonomists for standard genome sequencing and annotation.</title>
        <authorList>
            <consortium name="The Broad Institute Genomics Platform"/>
            <consortium name="The Broad Institute Genome Sequencing Center for Infectious Disease"/>
            <person name="Wu L."/>
            <person name="Ma J."/>
        </authorList>
    </citation>
    <scope>NUCLEOTIDE SEQUENCE [LARGE SCALE GENOMIC DNA]</scope>
    <source>
        <strain evidence="5 6">XZYJT29</strain>
    </source>
</reference>
<comment type="caution">
    <text evidence="5">The sequence shown here is derived from an EMBL/GenBank/DDBJ whole genome shotgun (WGS) entry which is preliminary data.</text>
</comment>
<dbReference type="RefSeq" id="WP_274323862.1">
    <property type="nucleotide sequence ID" value="NZ_CP118158.1"/>
</dbReference>
<dbReference type="GO" id="GO:0005886">
    <property type="term" value="C:plasma membrane"/>
    <property type="evidence" value="ECO:0007669"/>
    <property type="project" value="UniProtKB-SubCell"/>
</dbReference>
<keyword evidence="3" id="KW-0472">Membrane</keyword>
<evidence type="ECO:0000313" key="6">
    <source>
        <dbReference type="Proteomes" id="UP001596432"/>
    </source>
</evidence>
<evidence type="ECO:0000259" key="4">
    <source>
        <dbReference type="Pfam" id="PF24318"/>
    </source>
</evidence>
<dbReference type="NCBIfam" id="TIGR04126">
    <property type="entry name" value="PGF_CTERM"/>
    <property type="match status" value="1"/>
</dbReference>
<organism evidence="5 6">
    <name type="scientific">Halosimplex aquaticum</name>
    <dbReference type="NCBI Taxonomy" id="3026162"/>
    <lineage>
        <taxon>Archaea</taxon>
        <taxon>Methanobacteriati</taxon>
        <taxon>Methanobacteriota</taxon>
        <taxon>Stenosarchaea group</taxon>
        <taxon>Halobacteria</taxon>
        <taxon>Halobacteriales</taxon>
        <taxon>Haloarculaceae</taxon>
        <taxon>Halosimplex</taxon>
    </lineage>
</organism>
<feature type="transmembrane region" description="Helical" evidence="3">
    <location>
        <begin position="318"/>
        <end position="336"/>
    </location>
</feature>
<name>A0ABD5Y5Y5_9EURY</name>
<dbReference type="Proteomes" id="UP001596432">
    <property type="component" value="Unassembled WGS sequence"/>
</dbReference>
<accession>A0ABD5Y5Y5</accession>
<dbReference type="InterPro" id="IPR055913">
    <property type="entry name" value="DUF7490"/>
</dbReference>
<proteinExistence type="predicted"/>
<dbReference type="GeneID" id="78823163"/>
<keyword evidence="6" id="KW-1185">Reference proteome</keyword>
<keyword evidence="3" id="KW-0812">Transmembrane</keyword>
<keyword evidence="3" id="KW-1133">Transmembrane helix</keyword>
<feature type="domain" description="DUF7490" evidence="4">
    <location>
        <begin position="181"/>
        <end position="265"/>
    </location>
</feature>
<evidence type="ECO:0000313" key="5">
    <source>
        <dbReference type="EMBL" id="MFC7142812.1"/>
    </source>
</evidence>
<dbReference type="GO" id="GO:0030115">
    <property type="term" value="C:S-layer"/>
    <property type="evidence" value="ECO:0007669"/>
    <property type="project" value="UniProtKB-SubCell"/>
</dbReference>
<sequence length="340" mass="36076">MNREAWLGVLALLLVAAAVGLVALGPGALAERTDEDVRPSRLSLQEPRVAAGEVGGERAELSLDVRMDHRGGDAENVTVEVQAVDTDTGLVATTVRKDLGTISGDREVRTRMNVTVDRQGGYRLDIRVYEDGRRIETGSTRVSGVDSLTPDYAETSVGFERFEGGETSPPVIAAQSLIERNNRTTLRTATALTNRGSGPAGGLELVVVARQVESNIIADRTSVRVDEIDPGRTVNETADLKVPSNYNYYLDAFLYRDGVLVDTVTGSAMLDPSRPVPKNTTREEVDFQAGDFAGTPEPEPDRSEGATPMPTESGGGPGFGAVGALAALVGLAALAARRNQ</sequence>
<feature type="region of interest" description="Disordered" evidence="2">
    <location>
        <begin position="270"/>
        <end position="318"/>
    </location>
</feature>
<dbReference type="InterPro" id="IPR026371">
    <property type="entry name" value="PGF_CTERM"/>
</dbReference>
<keyword evidence="1" id="KW-0732">Signal</keyword>
<feature type="domain" description="DUF7490" evidence="4">
    <location>
        <begin position="42"/>
        <end position="146"/>
    </location>
</feature>
<protein>
    <submittedName>
        <fullName evidence="5">PGF-CTERM sorting domain-containing protein</fullName>
    </submittedName>
</protein>
<dbReference type="AlphaFoldDB" id="A0ABD5Y5Y5"/>
<gene>
    <name evidence="5" type="ORF">ACFQMA_23625</name>
</gene>